<protein>
    <submittedName>
        <fullName evidence="3">Copper amine oxidase N-terminal domain-containing protein</fullName>
    </submittedName>
</protein>
<keyword evidence="1" id="KW-0732">Signal</keyword>
<feature type="signal peptide" evidence="1">
    <location>
        <begin position="1"/>
        <end position="22"/>
    </location>
</feature>
<accession>A0A9D1MD96</accession>
<reference evidence="3" key="2">
    <citation type="journal article" date="2021" name="PeerJ">
        <title>Extensive microbial diversity within the chicken gut microbiome revealed by metagenomics and culture.</title>
        <authorList>
            <person name="Gilroy R."/>
            <person name="Ravi A."/>
            <person name="Getino M."/>
            <person name="Pursley I."/>
            <person name="Horton D.L."/>
            <person name="Alikhan N.F."/>
            <person name="Baker D."/>
            <person name="Gharbi K."/>
            <person name="Hall N."/>
            <person name="Watson M."/>
            <person name="Adriaenssens E.M."/>
            <person name="Foster-Nyarko E."/>
            <person name="Jarju S."/>
            <person name="Secka A."/>
            <person name="Antonio M."/>
            <person name="Oren A."/>
            <person name="Chaudhuri R.R."/>
            <person name="La Ragione R."/>
            <person name="Hildebrand F."/>
            <person name="Pallen M.J."/>
        </authorList>
    </citation>
    <scope>NUCLEOTIDE SEQUENCE</scope>
    <source>
        <strain evidence="3">USAMLcec3-3695</strain>
    </source>
</reference>
<organism evidence="3 4">
    <name type="scientific">Candidatus Ornithomonoglobus merdipullorum</name>
    <dbReference type="NCBI Taxonomy" id="2840895"/>
    <lineage>
        <taxon>Bacteria</taxon>
        <taxon>Bacillati</taxon>
        <taxon>Bacillota</taxon>
        <taxon>Clostridia</taxon>
        <taxon>Candidatus Ornithomonoglobus</taxon>
    </lineage>
</organism>
<evidence type="ECO:0000256" key="1">
    <source>
        <dbReference type="SAM" id="SignalP"/>
    </source>
</evidence>
<proteinExistence type="predicted"/>
<gene>
    <name evidence="3" type="ORF">IAA61_10090</name>
</gene>
<reference evidence="3" key="1">
    <citation type="submission" date="2020-10" db="EMBL/GenBank/DDBJ databases">
        <authorList>
            <person name="Gilroy R."/>
        </authorList>
    </citation>
    <scope>NUCLEOTIDE SEQUENCE</scope>
    <source>
        <strain evidence="3">USAMLcec3-3695</strain>
    </source>
</reference>
<evidence type="ECO:0000313" key="4">
    <source>
        <dbReference type="Proteomes" id="UP000824109"/>
    </source>
</evidence>
<feature type="domain" description="Copper amine oxidase-like N-terminal" evidence="2">
    <location>
        <begin position="44"/>
        <end position="149"/>
    </location>
</feature>
<dbReference type="AlphaFoldDB" id="A0A9D1MD96"/>
<dbReference type="Proteomes" id="UP000824109">
    <property type="component" value="Unassembled WGS sequence"/>
</dbReference>
<feature type="chain" id="PRO_5038371974" evidence="1">
    <location>
        <begin position="23"/>
        <end position="620"/>
    </location>
</feature>
<dbReference type="EMBL" id="DVNB01000102">
    <property type="protein sequence ID" value="HIU58142.1"/>
    <property type="molecule type" value="Genomic_DNA"/>
</dbReference>
<name>A0A9D1MD96_9FIRM</name>
<dbReference type="SUPFAM" id="SSF55383">
    <property type="entry name" value="Copper amine oxidase, domain N"/>
    <property type="match status" value="2"/>
</dbReference>
<evidence type="ECO:0000259" key="2">
    <source>
        <dbReference type="Pfam" id="PF07833"/>
    </source>
</evidence>
<dbReference type="InterPro" id="IPR012854">
    <property type="entry name" value="Cu_amine_oxidase-like_N"/>
</dbReference>
<evidence type="ECO:0000313" key="3">
    <source>
        <dbReference type="EMBL" id="HIU58142.1"/>
    </source>
</evidence>
<dbReference type="Pfam" id="PF07833">
    <property type="entry name" value="Cu_amine_oxidN1"/>
    <property type="match status" value="1"/>
</dbReference>
<comment type="caution">
    <text evidence="3">The sequence shown here is derived from an EMBL/GenBank/DDBJ whole genome shotgun (WGS) entry which is preliminary data.</text>
</comment>
<sequence>MKNKVTAVVAALAVACPLCAFAAEGEAADRVEIDFAVGDNVLMVNGEPLEVTAPYVVGEGTTLVPVRVITEAFGADVGWDGDTQTVTLDYPGVSITLRIGSAEAQVNDHTEQLAAAPELYEGVTMVPLRFISETFDASVNWDSETSRITVVKEPHEEQAQIQAGTDKAYVGDSYYGWSMKNPTIMEMEDRSFDGRETFFANESGGIAIAIAEMDEDDTADDVYNSTRALVGNMTISIADRSTDENGNTMIHFRAKNNETTYDLLAAIKSGELYTVMTICNNDAADMEDIMDIASSFSVSARDDMYDMSNIENGSRTFTDEYMGVSLKLPADYYSVELDSTNRFQFASRNNEASYVALSVYSKSDTVTAEKLAAADREYNISVMNPSITSATEVVDTKAAGVPAKQYTLTVNGAGTRGKFVMKDTFFEIGDYVYNLGCQTSVESEADAIIASVSAEKLDAGSVGTILKDVSPVGDRDLELGSAELTLPEGWSVIEALSDSDSAILTNGNASVTVMELDGADTQNMQSFLNDISSHDSLWEQYGGDDTLVTIVPGSVKTAELGGRTFYTSEARFEYEDMTMYDTLYAAVIGNKGYLFNYSRLDVYYGGAYDEAAEAIVSSLK</sequence>
<dbReference type="PROSITE" id="PS51257">
    <property type="entry name" value="PROKAR_LIPOPROTEIN"/>
    <property type="match status" value="1"/>
</dbReference>
<dbReference type="InterPro" id="IPR036582">
    <property type="entry name" value="Mao_N_sf"/>
</dbReference>
<dbReference type="Gene3D" id="3.30.457.10">
    <property type="entry name" value="Copper amine oxidase-like, N-terminal domain"/>
    <property type="match status" value="1"/>
</dbReference>